<evidence type="ECO:0000313" key="3">
    <source>
        <dbReference type="Proteomes" id="UP000279833"/>
    </source>
</evidence>
<dbReference type="PANTHER" id="PTHR47027">
    <property type="entry name" value="REVERSE TRANSCRIPTASE DOMAIN-CONTAINING PROTEIN"/>
    <property type="match status" value="1"/>
</dbReference>
<evidence type="ECO:0000259" key="1">
    <source>
        <dbReference type="Pfam" id="PF20049"/>
    </source>
</evidence>
<organism evidence="4">
    <name type="scientific">Schistosoma curassoni</name>
    <dbReference type="NCBI Taxonomy" id="6186"/>
    <lineage>
        <taxon>Eukaryota</taxon>
        <taxon>Metazoa</taxon>
        <taxon>Spiralia</taxon>
        <taxon>Lophotrochozoa</taxon>
        <taxon>Platyhelminthes</taxon>
        <taxon>Trematoda</taxon>
        <taxon>Digenea</taxon>
        <taxon>Strigeidida</taxon>
        <taxon>Schistosomatoidea</taxon>
        <taxon>Schistosomatidae</taxon>
        <taxon>Schistosoma</taxon>
    </lineage>
</organism>
<dbReference type="Proteomes" id="UP000279833">
    <property type="component" value="Unassembled WGS sequence"/>
</dbReference>
<keyword evidence="3" id="KW-1185">Reference proteome</keyword>
<dbReference type="Pfam" id="PF20049">
    <property type="entry name" value="DUF6451"/>
    <property type="match status" value="1"/>
</dbReference>
<dbReference type="InterPro" id="IPR045609">
    <property type="entry name" value="DUF6451"/>
</dbReference>
<evidence type="ECO:0000313" key="2">
    <source>
        <dbReference type="EMBL" id="VDO90657.1"/>
    </source>
</evidence>
<dbReference type="WBParaSite" id="SCUD_0000472301-mRNA-1">
    <property type="protein sequence ID" value="SCUD_0000472301-mRNA-1"/>
    <property type="gene ID" value="SCUD_0000472301"/>
</dbReference>
<sequence>MQEKTTSVGAASAAVGPNIHKGKSKILLHNTECTNPITIDGEDLEDVKTFTYLGSIIDENGGSDAVVKARIGKARAAYLQLRNIWSSKQLSTNTKVTIFNTNVKTVLLYGAETWRTSKAIIQKIQVFINSCLRKILRTRWPDTISNNVLWERTKQIPAEEEIKKKRWKWIGHTLSKAPNCVTRQALTWNPQGQRKRGRRKNTLRWEMEIDMNKNWMELEKKAQDRRNWETITPTKGHAHGLELLDFAIRNALPENVSRVHTTKVMRLSKWVGGETQTRRVLTLVLGNFDERDVLLNNAYETRNSTICIRPDWPLEDRMK</sequence>
<proteinExistence type="predicted"/>
<name>A0A183JPT6_9TREM</name>
<evidence type="ECO:0000313" key="4">
    <source>
        <dbReference type="WBParaSite" id="SCUD_0000472301-mRNA-1"/>
    </source>
</evidence>
<gene>
    <name evidence="2" type="ORF">SCUD_LOCUS4724</name>
</gene>
<reference evidence="4" key="1">
    <citation type="submission" date="2016-06" db="UniProtKB">
        <authorList>
            <consortium name="WormBaseParasite"/>
        </authorList>
    </citation>
    <scope>IDENTIFICATION</scope>
</reference>
<protein>
    <submittedName>
        <fullName evidence="4">DUF6451 domain-containing protein</fullName>
    </submittedName>
</protein>
<dbReference type="PANTHER" id="PTHR47027:SF25">
    <property type="entry name" value="REVERSE TRANSCRIPTASE DOMAIN-CONTAINING PROTEIN"/>
    <property type="match status" value="1"/>
</dbReference>
<feature type="domain" description="DUF6451" evidence="1">
    <location>
        <begin position="77"/>
        <end position="109"/>
    </location>
</feature>
<reference evidence="2 3" key="2">
    <citation type="submission" date="2018-11" db="EMBL/GenBank/DDBJ databases">
        <authorList>
            <consortium name="Pathogen Informatics"/>
        </authorList>
    </citation>
    <scope>NUCLEOTIDE SEQUENCE [LARGE SCALE GENOMIC DNA]</scope>
    <source>
        <strain evidence="2">Dakar</strain>
        <strain evidence="3">Dakar, Senegal</strain>
    </source>
</reference>
<accession>A0A183JPT6</accession>
<dbReference type="AlphaFoldDB" id="A0A183JPT6"/>
<dbReference type="EMBL" id="UZAK01006641">
    <property type="protein sequence ID" value="VDO90657.1"/>
    <property type="molecule type" value="Genomic_DNA"/>
</dbReference>